<dbReference type="RefSeq" id="WP_215915691.1">
    <property type="nucleotide sequence ID" value="NZ_JAHKNI010000001.1"/>
</dbReference>
<evidence type="ECO:0008006" key="4">
    <source>
        <dbReference type="Google" id="ProtNLM"/>
    </source>
</evidence>
<gene>
    <name evidence="2" type="ORF">KO481_05160</name>
</gene>
<organism evidence="2 3">
    <name type="scientific">Nocardia albiluteola</name>
    <dbReference type="NCBI Taxonomy" id="2842303"/>
    <lineage>
        <taxon>Bacteria</taxon>
        <taxon>Bacillati</taxon>
        <taxon>Actinomycetota</taxon>
        <taxon>Actinomycetes</taxon>
        <taxon>Mycobacteriales</taxon>
        <taxon>Nocardiaceae</taxon>
        <taxon>Nocardia</taxon>
    </lineage>
</organism>
<evidence type="ECO:0000313" key="3">
    <source>
        <dbReference type="Proteomes" id="UP000733379"/>
    </source>
</evidence>
<dbReference type="EMBL" id="JAHKNI010000001">
    <property type="protein sequence ID" value="MBU3060912.1"/>
    <property type="molecule type" value="Genomic_DNA"/>
</dbReference>
<protein>
    <recommendedName>
        <fullName evidence="4">Secreted protein</fullName>
    </recommendedName>
</protein>
<comment type="caution">
    <text evidence="2">The sequence shown here is derived from an EMBL/GenBank/DDBJ whole genome shotgun (WGS) entry which is preliminary data.</text>
</comment>
<name>A0ABS6ASB1_9NOCA</name>
<keyword evidence="3" id="KW-1185">Reference proteome</keyword>
<keyword evidence="1" id="KW-0472">Membrane</keyword>
<sequence length="174" mass="17515">MSKQQTTIRRGIPGGRLSRIGAAIAGTILATGAIAIAGTGVANATAVPVDPSGYLVGNTVYFTAPNLGNCAMQSNGWVGCDLAQTENWAGFQVSNIGIDLGFLPAHPAIGPIGTHGQAGSRQLVPPAPAPGQAYGPDASISYGGATCTVSGFRAEVSCNSQGHSFSFGFTEGYN</sequence>
<keyword evidence="1" id="KW-1133">Transmembrane helix</keyword>
<dbReference type="Proteomes" id="UP000733379">
    <property type="component" value="Unassembled WGS sequence"/>
</dbReference>
<keyword evidence="1" id="KW-0812">Transmembrane</keyword>
<feature type="transmembrane region" description="Helical" evidence="1">
    <location>
        <begin position="20"/>
        <end position="42"/>
    </location>
</feature>
<accession>A0ABS6ASB1</accession>
<proteinExistence type="predicted"/>
<evidence type="ECO:0000313" key="2">
    <source>
        <dbReference type="EMBL" id="MBU3060912.1"/>
    </source>
</evidence>
<evidence type="ECO:0000256" key="1">
    <source>
        <dbReference type="SAM" id="Phobius"/>
    </source>
</evidence>
<reference evidence="2 3" key="1">
    <citation type="submission" date="2021-06" db="EMBL/GenBank/DDBJ databases">
        <title>Actinomycetes sequencing.</title>
        <authorList>
            <person name="Shan Q."/>
        </authorList>
    </citation>
    <scope>NUCLEOTIDE SEQUENCE [LARGE SCALE GENOMIC DNA]</scope>
    <source>
        <strain evidence="2 3">NEAU-G5</strain>
    </source>
</reference>